<dbReference type="Proteomes" id="UP000037696">
    <property type="component" value="Unassembled WGS sequence"/>
</dbReference>
<organism evidence="1 2">
    <name type="scientific">Penicillium nordicum</name>
    <dbReference type="NCBI Taxonomy" id="229535"/>
    <lineage>
        <taxon>Eukaryota</taxon>
        <taxon>Fungi</taxon>
        <taxon>Dikarya</taxon>
        <taxon>Ascomycota</taxon>
        <taxon>Pezizomycotina</taxon>
        <taxon>Eurotiomycetes</taxon>
        <taxon>Eurotiomycetidae</taxon>
        <taxon>Eurotiales</taxon>
        <taxon>Aspergillaceae</taxon>
        <taxon>Penicillium</taxon>
    </lineage>
</organism>
<accession>A0A0M9W9S8</accession>
<protein>
    <submittedName>
        <fullName evidence="1">Uncharacterized protein</fullName>
    </submittedName>
</protein>
<reference evidence="1 2" key="1">
    <citation type="submission" date="2015-08" db="EMBL/GenBank/DDBJ databases">
        <title>Genome sequencing of Penicillium nordicum.</title>
        <authorList>
            <person name="Nguyen H.D."/>
            <person name="Seifert K.A."/>
        </authorList>
    </citation>
    <scope>NUCLEOTIDE SEQUENCE [LARGE SCALE GENOMIC DNA]</scope>
    <source>
        <strain evidence="1 2">DAOMC 185683</strain>
    </source>
</reference>
<name>A0A0M9W9S8_9EURO</name>
<sequence>EREKNQREELLLLWT</sequence>
<comment type="caution">
    <text evidence="1">The sequence shown here is derived from an EMBL/GenBank/DDBJ whole genome shotgun (WGS) entry which is preliminary data.</text>
</comment>
<dbReference type="EMBL" id="LHQQ01000405">
    <property type="protein sequence ID" value="KOS36683.1"/>
    <property type="molecule type" value="Genomic_DNA"/>
</dbReference>
<feature type="non-terminal residue" evidence="1">
    <location>
        <position position="1"/>
    </location>
</feature>
<gene>
    <name evidence="1" type="ORF">ACN38_g12555</name>
</gene>
<keyword evidence="2" id="KW-1185">Reference proteome</keyword>
<evidence type="ECO:0000313" key="1">
    <source>
        <dbReference type="EMBL" id="KOS36683.1"/>
    </source>
</evidence>
<proteinExistence type="predicted"/>
<evidence type="ECO:0000313" key="2">
    <source>
        <dbReference type="Proteomes" id="UP000037696"/>
    </source>
</evidence>